<dbReference type="InterPro" id="IPR038135">
    <property type="entry name" value="Methylthiotransferase_N_sf"/>
</dbReference>
<keyword evidence="11" id="KW-1185">Reference proteome</keyword>
<dbReference type="SFLD" id="SFLDG01082">
    <property type="entry name" value="B12-binding_domain_containing"/>
    <property type="match status" value="1"/>
</dbReference>
<dbReference type="Pfam" id="PF04055">
    <property type="entry name" value="Radical_SAM"/>
    <property type="match status" value="1"/>
</dbReference>
<keyword evidence="2" id="KW-0004">4Fe-4S</keyword>
<dbReference type="InterPro" id="IPR005839">
    <property type="entry name" value="Methylthiotransferase"/>
</dbReference>
<keyword evidence="3" id="KW-0808">Transferase</keyword>
<dbReference type="Proteomes" id="UP000018780">
    <property type="component" value="Chromosome"/>
</dbReference>
<keyword evidence="4" id="KW-0949">S-adenosyl-L-methionine</keyword>
<gene>
    <name evidence="10" type="ORF">METH_20620</name>
</gene>
<dbReference type="PROSITE" id="PS51918">
    <property type="entry name" value="RADICAL_SAM"/>
    <property type="match status" value="1"/>
</dbReference>
<evidence type="ECO:0000256" key="3">
    <source>
        <dbReference type="ARBA" id="ARBA00022679"/>
    </source>
</evidence>
<dbReference type="HOGENOM" id="CLU_018697_1_1_5"/>
<name>V9VVC2_9RHOB</name>
<feature type="domain" description="MTTase N-terminal" evidence="8">
    <location>
        <begin position="2"/>
        <end position="105"/>
    </location>
</feature>
<dbReference type="SMART" id="SM00729">
    <property type="entry name" value="Elp3"/>
    <property type="match status" value="1"/>
</dbReference>
<protein>
    <submittedName>
        <fullName evidence="10">2-methylthioadenine synthase</fullName>
    </submittedName>
</protein>
<dbReference type="SFLD" id="SFLDS00029">
    <property type="entry name" value="Radical_SAM"/>
    <property type="match status" value="1"/>
</dbReference>
<dbReference type="InterPro" id="IPR020612">
    <property type="entry name" value="Methylthiotransferase_CS"/>
</dbReference>
<dbReference type="InterPro" id="IPR058240">
    <property type="entry name" value="rSAM_sf"/>
</dbReference>
<dbReference type="Gene3D" id="3.40.50.12160">
    <property type="entry name" value="Methylthiotransferase, N-terminal domain"/>
    <property type="match status" value="1"/>
</dbReference>
<keyword evidence="7" id="KW-0411">Iron-sulfur</keyword>
<dbReference type="AlphaFoldDB" id="V9VVC2"/>
<evidence type="ECO:0000259" key="9">
    <source>
        <dbReference type="PROSITE" id="PS51918"/>
    </source>
</evidence>
<dbReference type="PANTHER" id="PTHR11918">
    <property type="entry name" value="RADICAL SAM PROTEINS"/>
    <property type="match status" value="1"/>
</dbReference>
<sequence length="420" mass="46214">MTAPKFTTLGCRLNAYETEAMKELSQQAGLTDAVVVNTCAVTAEAVRKARQEIRKLRRENPEAPIIVTGCAAQTEPETFAAMEEVTRVIGNTEKMQADTWQQIAKGPDFIGTTEKVQVDDIMSVTETAGHLIDGFGTRSRAYVQVQNGCDHRCTFCIIPYGRGNSRSVPAGVVIDQIKRLVDRGYNEVVLTGVDLTSWGADLPATPRLGDLVMRILKLVPDLLRLRISSIDSIEADDNLMQAIATEPRLMPHLHLSLQHGDDLILKRMARRHLRDDAIRFCEDARKLRPEMTFGADIIAGFPTETDAHFENSLKLVTDCDLTWLHVFPYSKRDGTPAAKIPNKVNGTVIKERAARLRAAGDAQVARHLAEQIGRTHRILMENPHMGRTEQFTEVAFAAPQAEGSIVSAAITGVAGSQLLA</sequence>
<organism evidence="10 11">
    <name type="scientific">Leisingera methylohalidivorans DSM 14336</name>
    <dbReference type="NCBI Taxonomy" id="999552"/>
    <lineage>
        <taxon>Bacteria</taxon>
        <taxon>Pseudomonadati</taxon>
        <taxon>Pseudomonadota</taxon>
        <taxon>Alphaproteobacteria</taxon>
        <taxon>Rhodobacterales</taxon>
        <taxon>Roseobacteraceae</taxon>
        <taxon>Leisingera</taxon>
    </lineage>
</organism>
<evidence type="ECO:0000256" key="2">
    <source>
        <dbReference type="ARBA" id="ARBA00022485"/>
    </source>
</evidence>
<dbReference type="InterPro" id="IPR013848">
    <property type="entry name" value="Methylthiotransferase_N"/>
</dbReference>
<dbReference type="Gene3D" id="3.80.30.20">
    <property type="entry name" value="tm_1862 like domain"/>
    <property type="match status" value="1"/>
</dbReference>
<dbReference type="RefSeq" id="WP_024092240.1">
    <property type="nucleotide sequence ID" value="NC_023135.1"/>
</dbReference>
<dbReference type="PANTHER" id="PTHR11918:SF45">
    <property type="entry name" value="THREONYLCARBAMOYLADENOSINE TRNA METHYLTHIOTRANSFERASE"/>
    <property type="match status" value="1"/>
</dbReference>
<evidence type="ECO:0000259" key="8">
    <source>
        <dbReference type="PROSITE" id="PS51449"/>
    </source>
</evidence>
<dbReference type="KEGG" id="lmd:METH_20620"/>
<evidence type="ECO:0000256" key="7">
    <source>
        <dbReference type="ARBA" id="ARBA00023014"/>
    </source>
</evidence>
<accession>V9VVC2</accession>
<dbReference type="CDD" id="cd01335">
    <property type="entry name" value="Radical_SAM"/>
    <property type="match status" value="1"/>
</dbReference>
<dbReference type="EMBL" id="CP006773">
    <property type="protein sequence ID" value="AHD02721.1"/>
    <property type="molecule type" value="Genomic_DNA"/>
</dbReference>
<evidence type="ECO:0000313" key="10">
    <source>
        <dbReference type="EMBL" id="AHD02721.1"/>
    </source>
</evidence>
<reference evidence="10 11" key="1">
    <citation type="submission" date="2013-09" db="EMBL/GenBank/DDBJ databases">
        <authorList>
            <consortium name="DOE Joint Genome Institute"/>
            <person name="Klenk H.-P."/>
            <person name="Huntemann M."/>
            <person name="Han J."/>
            <person name="Chen A."/>
            <person name="Kyrpides N."/>
            <person name="Mavromatis K."/>
            <person name="Markowitz V."/>
            <person name="Palaniappan K."/>
            <person name="Ivanova N."/>
            <person name="Schaumberg A."/>
            <person name="Pati A."/>
            <person name="Liolios K."/>
            <person name="Nordberg H.P."/>
            <person name="Cantor M.N."/>
            <person name="Hua S.X."/>
            <person name="Woyke T."/>
        </authorList>
    </citation>
    <scope>NUCLEOTIDE SEQUENCE [LARGE SCALE GENOMIC DNA]</scope>
    <source>
        <strain evidence="10 11">DSM 14336</strain>
    </source>
</reference>
<evidence type="ECO:0000256" key="1">
    <source>
        <dbReference type="ARBA" id="ARBA00001966"/>
    </source>
</evidence>
<dbReference type="InterPro" id="IPR006467">
    <property type="entry name" value="MiaB-like_bact"/>
</dbReference>
<evidence type="ECO:0000256" key="5">
    <source>
        <dbReference type="ARBA" id="ARBA00022723"/>
    </source>
</evidence>
<comment type="cofactor">
    <cofactor evidence="1">
        <name>[4Fe-4S] cluster</name>
        <dbReference type="ChEBI" id="CHEBI:49883"/>
    </cofactor>
</comment>
<dbReference type="GO" id="GO:0035598">
    <property type="term" value="F:tRNA (N(6)-L-threonylcarbamoyladenosine(37)-C(2))-methylthiotransferase activity"/>
    <property type="evidence" value="ECO:0007669"/>
    <property type="project" value="TreeGrafter"/>
</dbReference>
<dbReference type="PROSITE" id="PS01278">
    <property type="entry name" value="MTTASE_RADICAL"/>
    <property type="match status" value="1"/>
</dbReference>
<evidence type="ECO:0000256" key="6">
    <source>
        <dbReference type="ARBA" id="ARBA00023004"/>
    </source>
</evidence>
<keyword evidence="6" id="KW-0408">Iron</keyword>
<dbReference type="InterPro" id="IPR006638">
    <property type="entry name" value="Elp3/MiaA/NifB-like_rSAM"/>
</dbReference>
<dbReference type="InterPro" id="IPR007197">
    <property type="entry name" value="rSAM"/>
</dbReference>
<dbReference type="OrthoDB" id="9805215at2"/>
<dbReference type="GO" id="GO:0046872">
    <property type="term" value="F:metal ion binding"/>
    <property type="evidence" value="ECO:0007669"/>
    <property type="project" value="UniProtKB-KW"/>
</dbReference>
<proteinExistence type="predicted"/>
<dbReference type="InterPro" id="IPR023404">
    <property type="entry name" value="rSAM_horseshoe"/>
</dbReference>
<evidence type="ECO:0000313" key="11">
    <source>
        <dbReference type="Proteomes" id="UP000018780"/>
    </source>
</evidence>
<dbReference type="PROSITE" id="PS51449">
    <property type="entry name" value="MTTASE_N"/>
    <property type="match status" value="1"/>
</dbReference>
<dbReference type="PATRIC" id="fig|999552.6.peg.4083"/>
<feature type="domain" description="Radical SAM core" evidence="9">
    <location>
        <begin position="135"/>
        <end position="366"/>
    </location>
</feature>
<keyword evidence="5" id="KW-0479">Metal-binding</keyword>
<dbReference type="GO" id="GO:0051539">
    <property type="term" value="F:4 iron, 4 sulfur cluster binding"/>
    <property type="evidence" value="ECO:0007669"/>
    <property type="project" value="UniProtKB-KW"/>
</dbReference>
<dbReference type="NCBIfam" id="TIGR00089">
    <property type="entry name" value="MiaB/RimO family radical SAM methylthiotransferase"/>
    <property type="match status" value="1"/>
</dbReference>
<dbReference type="SUPFAM" id="SSF102114">
    <property type="entry name" value="Radical SAM enzymes"/>
    <property type="match status" value="1"/>
</dbReference>
<evidence type="ECO:0000256" key="4">
    <source>
        <dbReference type="ARBA" id="ARBA00022691"/>
    </source>
</evidence>
<dbReference type="NCBIfam" id="TIGR01579">
    <property type="entry name" value="MiaB-like-C"/>
    <property type="match status" value="1"/>
</dbReference>
<dbReference type="Pfam" id="PF00919">
    <property type="entry name" value="UPF0004"/>
    <property type="match status" value="1"/>
</dbReference>
<dbReference type="STRING" id="999552.METH_20620"/>